<proteinExistence type="inferred from homology"/>
<reference evidence="3" key="1">
    <citation type="submission" date="2021-01" db="EMBL/GenBank/DDBJ databases">
        <title>Genomic Encyclopedia of Type Strains, Phase IV (KMG-IV): sequencing the most valuable type-strain genomes for metagenomic binning, comparative biology and taxonomic classification.</title>
        <authorList>
            <person name="Goeker M."/>
        </authorList>
    </citation>
    <scope>NUCLEOTIDE SEQUENCE</scope>
    <source>
        <strain evidence="3">DSM 23230</strain>
    </source>
</reference>
<dbReference type="Proteomes" id="UP000774000">
    <property type="component" value="Unassembled WGS sequence"/>
</dbReference>
<dbReference type="Gene3D" id="3.30.70.260">
    <property type="match status" value="1"/>
</dbReference>
<organism evidence="3 4">
    <name type="scientific">Halanaerobacter jeridensis</name>
    <dbReference type="NCBI Taxonomy" id="706427"/>
    <lineage>
        <taxon>Bacteria</taxon>
        <taxon>Bacillati</taxon>
        <taxon>Bacillota</taxon>
        <taxon>Clostridia</taxon>
        <taxon>Halanaerobiales</taxon>
        <taxon>Halobacteroidaceae</taxon>
        <taxon>Halanaerobacter</taxon>
    </lineage>
</organism>
<dbReference type="InterPro" id="IPR008310">
    <property type="entry name" value="UPF0735_ACT_dom-cont"/>
</dbReference>
<comment type="similarity">
    <text evidence="1">Belongs to the UPF0735 family.</text>
</comment>
<evidence type="ECO:0000259" key="2">
    <source>
        <dbReference type="PROSITE" id="PS51671"/>
    </source>
</evidence>
<dbReference type="RefSeq" id="WP_204700709.1">
    <property type="nucleotide sequence ID" value="NZ_JAFBDQ010000003.1"/>
</dbReference>
<protein>
    <recommendedName>
        <fullName evidence="1">UPF0735 ACT domain-containing protein JOC47_000836</fullName>
    </recommendedName>
</protein>
<evidence type="ECO:0000256" key="1">
    <source>
        <dbReference type="HAMAP-Rule" id="MF_00707"/>
    </source>
</evidence>
<accession>A0A938XNY0</accession>
<dbReference type="PROSITE" id="PS51671">
    <property type="entry name" value="ACT"/>
    <property type="match status" value="1"/>
</dbReference>
<dbReference type="NCBIfam" id="NF003361">
    <property type="entry name" value="PRK04435.1"/>
    <property type="match status" value="1"/>
</dbReference>
<dbReference type="PIRSF" id="PIRSF025624">
    <property type="entry name" value="ACT_PheB"/>
    <property type="match status" value="1"/>
</dbReference>
<dbReference type="HAMAP" id="MF_00707">
    <property type="entry name" value="UPF0735"/>
    <property type="match status" value="1"/>
</dbReference>
<sequence length="148" mass="16823">MEEKFYIVSEEILSEAMKKTVEAKELLNNGVENQVKEAVERVGLSRSTYYKYKDYIFLFSDEQREELVTLSLLAIDKSGVLSQVLGEIAQDKGNILTINQDLPLEDVAHVTLTIEINDLVITLEQLIDNLASIEGIRNVEIIMQSFKK</sequence>
<dbReference type="Pfam" id="PF13291">
    <property type="entry name" value="ACT_4"/>
    <property type="match status" value="1"/>
</dbReference>
<feature type="domain" description="ACT" evidence="2">
    <location>
        <begin position="69"/>
        <end position="144"/>
    </location>
</feature>
<dbReference type="EMBL" id="JAFBDQ010000003">
    <property type="protein sequence ID" value="MBM7556002.1"/>
    <property type="molecule type" value="Genomic_DNA"/>
</dbReference>
<evidence type="ECO:0000313" key="4">
    <source>
        <dbReference type="Proteomes" id="UP000774000"/>
    </source>
</evidence>
<name>A0A938XNY0_9FIRM</name>
<comment type="caution">
    <text evidence="3">The sequence shown here is derived from an EMBL/GenBank/DDBJ whole genome shotgun (WGS) entry which is preliminary data.</text>
</comment>
<dbReference type="InterPro" id="IPR002912">
    <property type="entry name" value="ACT_dom"/>
</dbReference>
<keyword evidence="4" id="KW-1185">Reference proteome</keyword>
<keyword evidence="3" id="KW-0413">Isomerase</keyword>
<dbReference type="GO" id="GO:0016853">
    <property type="term" value="F:isomerase activity"/>
    <property type="evidence" value="ECO:0007669"/>
    <property type="project" value="UniProtKB-KW"/>
</dbReference>
<dbReference type="AlphaFoldDB" id="A0A938XNY0"/>
<evidence type="ECO:0000313" key="3">
    <source>
        <dbReference type="EMBL" id="MBM7556002.1"/>
    </source>
</evidence>
<dbReference type="InterPro" id="IPR045865">
    <property type="entry name" value="ACT-like_dom_sf"/>
</dbReference>
<gene>
    <name evidence="3" type="ORF">JOC47_000836</name>
</gene>
<dbReference type="SUPFAM" id="SSF55021">
    <property type="entry name" value="ACT-like"/>
    <property type="match status" value="1"/>
</dbReference>